<dbReference type="EMBL" id="UOFP01000322">
    <property type="protein sequence ID" value="VAW90362.1"/>
    <property type="molecule type" value="Genomic_DNA"/>
</dbReference>
<name>A0A3B0ZSE4_9ZZZZ</name>
<protein>
    <submittedName>
        <fullName evidence="1">Uncharacterized protein</fullName>
    </submittedName>
</protein>
<feature type="non-terminal residue" evidence="1">
    <location>
        <position position="41"/>
    </location>
</feature>
<dbReference type="AlphaFoldDB" id="A0A3B0ZSE4"/>
<proteinExistence type="predicted"/>
<accession>A0A3B0ZSE4</accession>
<organism evidence="1">
    <name type="scientific">hydrothermal vent metagenome</name>
    <dbReference type="NCBI Taxonomy" id="652676"/>
    <lineage>
        <taxon>unclassified sequences</taxon>
        <taxon>metagenomes</taxon>
        <taxon>ecological metagenomes</taxon>
    </lineage>
</organism>
<reference evidence="1" key="1">
    <citation type="submission" date="2018-06" db="EMBL/GenBank/DDBJ databases">
        <authorList>
            <person name="Zhirakovskaya E."/>
        </authorList>
    </citation>
    <scope>NUCLEOTIDE SEQUENCE</scope>
</reference>
<gene>
    <name evidence="1" type="ORF">MNBD_GAMMA18-2029</name>
</gene>
<sequence length="41" mass="4350">MRVSHIAIVVMGTLLLLGNSQAAKISDIANTQHNLSMTWGG</sequence>
<evidence type="ECO:0000313" key="1">
    <source>
        <dbReference type="EMBL" id="VAW90362.1"/>
    </source>
</evidence>